<comment type="caution">
    <text evidence="7">The sequence shown here is derived from an EMBL/GenBank/DDBJ whole genome shotgun (WGS) entry which is preliminary data.</text>
</comment>
<dbReference type="Pfam" id="PF03372">
    <property type="entry name" value="Exo_endo_phos"/>
    <property type="match status" value="1"/>
</dbReference>
<dbReference type="PROSITE" id="PS51435">
    <property type="entry name" value="AP_NUCLEASE_F1_4"/>
    <property type="match status" value="1"/>
</dbReference>
<dbReference type="InterPro" id="IPR020847">
    <property type="entry name" value="AP_endonuclease_F1_BS"/>
</dbReference>
<dbReference type="PROSITE" id="PS00726">
    <property type="entry name" value="AP_NUCLEASE_F1_1"/>
    <property type="match status" value="1"/>
</dbReference>
<dbReference type="InterPro" id="IPR005135">
    <property type="entry name" value="Endo/exonuclease/phosphatase"/>
</dbReference>
<dbReference type="Gene3D" id="3.60.10.10">
    <property type="entry name" value="Endonuclease/exonuclease/phosphatase"/>
    <property type="match status" value="1"/>
</dbReference>
<comment type="cofactor">
    <cofactor evidence="1">
        <name>Mg(2+)</name>
        <dbReference type="ChEBI" id="CHEBI:18420"/>
    </cofactor>
</comment>
<gene>
    <name evidence="7" type="ORF">SAMN05421679_103280</name>
</gene>
<keyword evidence="5" id="KW-0460">Magnesium</keyword>
<proteinExistence type="inferred from homology"/>
<evidence type="ECO:0000256" key="4">
    <source>
        <dbReference type="ARBA" id="ARBA00022801"/>
    </source>
</evidence>
<organism evidence="7 8">
    <name type="scientific">Epilithonimonas pallida</name>
    <dbReference type="NCBI Taxonomy" id="373671"/>
    <lineage>
        <taxon>Bacteria</taxon>
        <taxon>Pseudomonadati</taxon>
        <taxon>Bacteroidota</taxon>
        <taxon>Flavobacteriia</taxon>
        <taxon>Flavobacteriales</taxon>
        <taxon>Weeksellaceae</taxon>
        <taxon>Chryseobacterium group</taxon>
        <taxon>Epilithonimonas</taxon>
    </lineage>
</organism>
<accession>A0ABY1R1E4</accession>
<dbReference type="InterPro" id="IPR004808">
    <property type="entry name" value="AP_endonuc_1"/>
</dbReference>
<evidence type="ECO:0000313" key="7">
    <source>
        <dbReference type="EMBL" id="SMP91793.1"/>
    </source>
</evidence>
<dbReference type="NCBIfam" id="TIGR00195">
    <property type="entry name" value="exoDNase_III"/>
    <property type="match status" value="1"/>
</dbReference>
<dbReference type="SUPFAM" id="SSF56219">
    <property type="entry name" value="DNase I-like"/>
    <property type="match status" value="1"/>
</dbReference>
<evidence type="ECO:0000256" key="1">
    <source>
        <dbReference type="ARBA" id="ARBA00001946"/>
    </source>
</evidence>
<dbReference type="PANTHER" id="PTHR22748">
    <property type="entry name" value="AP ENDONUCLEASE"/>
    <property type="match status" value="1"/>
</dbReference>
<keyword evidence="8" id="KW-1185">Reference proteome</keyword>
<keyword evidence="4" id="KW-0378">Hydrolase</keyword>
<comment type="similarity">
    <text evidence="2">Belongs to the DNA repair enzymes AP/ExoA family.</text>
</comment>
<name>A0ABY1R1E4_9FLAO</name>
<evidence type="ECO:0000313" key="8">
    <source>
        <dbReference type="Proteomes" id="UP001158050"/>
    </source>
</evidence>
<evidence type="ECO:0000259" key="6">
    <source>
        <dbReference type="Pfam" id="PF03372"/>
    </source>
</evidence>
<dbReference type="EMBL" id="FXUO01000003">
    <property type="protein sequence ID" value="SMP91793.1"/>
    <property type="molecule type" value="Genomic_DNA"/>
</dbReference>
<feature type="domain" description="Endonuclease/exonuclease/phosphatase" evidence="6">
    <location>
        <begin position="41"/>
        <end position="273"/>
    </location>
</feature>
<keyword evidence="3" id="KW-0479">Metal-binding</keyword>
<reference evidence="7 8" key="1">
    <citation type="submission" date="2017-05" db="EMBL/GenBank/DDBJ databases">
        <authorList>
            <person name="Varghese N."/>
            <person name="Submissions S."/>
        </authorList>
    </citation>
    <scope>NUCLEOTIDE SEQUENCE [LARGE SCALE GENOMIC DNA]</scope>
    <source>
        <strain evidence="7 8">DSM 18015</strain>
    </source>
</reference>
<dbReference type="InterPro" id="IPR036691">
    <property type="entry name" value="Endo/exonu/phosph_ase_sf"/>
</dbReference>
<evidence type="ECO:0000256" key="3">
    <source>
        <dbReference type="ARBA" id="ARBA00022723"/>
    </source>
</evidence>
<dbReference type="CDD" id="cd10281">
    <property type="entry name" value="Nape_like_AP-endo"/>
    <property type="match status" value="1"/>
</dbReference>
<evidence type="ECO:0000256" key="2">
    <source>
        <dbReference type="ARBA" id="ARBA00007092"/>
    </source>
</evidence>
<evidence type="ECO:0000256" key="5">
    <source>
        <dbReference type="ARBA" id="ARBA00022842"/>
    </source>
</evidence>
<dbReference type="Proteomes" id="UP001158050">
    <property type="component" value="Unassembled WGS sequence"/>
</dbReference>
<dbReference type="NCBIfam" id="TIGR00633">
    <property type="entry name" value="xth"/>
    <property type="match status" value="1"/>
</dbReference>
<sequence length="291" mass="33583">MPFLSGLESSFVFLLTIQFKIPNFEKLKFLKIYHHTTMRIISYNVNGIRAAFTKDFLGWLNVASPDVICIQESKAGNDQIDIESFEKLGYHSYWHSAVRKGYSGVGIASKVKPNHVEFGCGIESYDNEGRIMRADFDGFSVISVYVPSASNIERLDFKMQFCFDFLAYIKELRKTIPNLIISGDFNICHQAIDIHNPIGLANTSGFLPMEREWMTSFMRENQLTDSFRYFNDQPDQYSWWSYRAGSRARNKGWRLDYNFVSEPLKDKMTRAVILAEVKHSDHCPVMVELGI</sequence>
<protein>
    <submittedName>
        <fullName evidence="7">Exodeoxyribonuclease-3</fullName>
    </submittedName>
</protein>
<dbReference type="PANTHER" id="PTHR22748:SF6">
    <property type="entry name" value="DNA-(APURINIC OR APYRIMIDINIC SITE) ENDONUCLEASE"/>
    <property type="match status" value="1"/>
</dbReference>